<evidence type="ECO:0000313" key="4">
    <source>
        <dbReference type="WBParaSite" id="HPBE_0001545401-mRNA-1"/>
    </source>
</evidence>
<dbReference type="AlphaFoldDB" id="A0A3P7ZQR8"/>
<keyword evidence="3" id="KW-1185">Reference proteome</keyword>
<accession>A0A3P7ZQR8</accession>
<evidence type="ECO:0000256" key="1">
    <source>
        <dbReference type="SAM" id="MobiDB-lite"/>
    </source>
</evidence>
<protein>
    <submittedName>
        <fullName evidence="4">PP1-binding domain-containing protein</fullName>
    </submittedName>
</protein>
<reference evidence="4" key="2">
    <citation type="submission" date="2019-09" db="UniProtKB">
        <authorList>
            <consortium name="WormBaseParasite"/>
        </authorList>
    </citation>
    <scope>IDENTIFICATION</scope>
</reference>
<dbReference type="Proteomes" id="UP000050761">
    <property type="component" value="Unassembled WGS sequence"/>
</dbReference>
<proteinExistence type="predicted"/>
<feature type="region of interest" description="Disordered" evidence="1">
    <location>
        <begin position="1"/>
        <end position="44"/>
    </location>
</feature>
<feature type="region of interest" description="Disordered" evidence="1">
    <location>
        <begin position="336"/>
        <end position="417"/>
    </location>
</feature>
<evidence type="ECO:0000313" key="3">
    <source>
        <dbReference type="Proteomes" id="UP000050761"/>
    </source>
</evidence>
<dbReference type="EMBL" id="UZAH01028859">
    <property type="protein sequence ID" value="VDP02812.1"/>
    <property type="molecule type" value="Genomic_DNA"/>
</dbReference>
<gene>
    <name evidence="2" type="ORF">HPBE_LOCUS15453</name>
</gene>
<feature type="compositionally biased region" description="Polar residues" evidence="1">
    <location>
        <begin position="29"/>
        <end position="38"/>
    </location>
</feature>
<name>A0A3P7ZQR8_HELPZ</name>
<feature type="region of interest" description="Disordered" evidence="1">
    <location>
        <begin position="85"/>
        <end position="109"/>
    </location>
</feature>
<dbReference type="OrthoDB" id="6373236at2759"/>
<feature type="compositionally biased region" description="Basic and acidic residues" evidence="1">
    <location>
        <begin position="366"/>
        <end position="379"/>
    </location>
</feature>
<feature type="region of interest" description="Disordered" evidence="1">
    <location>
        <begin position="231"/>
        <end position="306"/>
    </location>
</feature>
<sequence>MTGLIAPRQPRFSHGERNAAGRLPADNHVSCTQHQPGTAHTRVTEPTAITPVSEQASVKDPNAERNAERYFRCPEEVAFFCKAAAGGPDGGFRRPPNSSPKKKRPRRLLPVLGRPRRAENLYISEIQESQLIGTGLTRNEKSPNSTPADHDVIAQPNVTEWYQTVDKEHTMTTHDAFRVKLRALPTMENCSPGRKHRVKRCLFGKPDSEEVPAVYKPTSAGRRKTKKVIEFDPSVPSVSSSEELKSEPGSVPRRPRTRSCTKQQSSNGSESPRSWKQAKLTNYLKVRKRRSIEQRTPKDAATPLKSLESVAPSSPFSMWELSIFQVRHYLKVRKRRSIEQRTPKDAATPLKSLESVAPSSPFRFVADGESRRAIDDEGSPRSSSSSPPKSPRKRPAQKLPPSSPRLPKLRSHAVANH</sequence>
<evidence type="ECO:0000313" key="2">
    <source>
        <dbReference type="EMBL" id="VDP02812.1"/>
    </source>
</evidence>
<reference evidence="2 3" key="1">
    <citation type="submission" date="2018-11" db="EMBL/GenBank/DDBJ databases">
        <authorList>
            <consortium name="Pathogen Informatics"/>
        </authorList>
    </citation>
    <scope>NUCLEOTIDE SEQUENCE [LARGE SCALE GENOMIC DNA]</scope>
</reference>
<dbReference type="WBParaSite" id="HPBE_0001545401-mRNA-1">
    <property type="protein sequence ID" value="HPBE_0001545401-mRNA-1"/>
    <property type="gene ID" value="HPBE_0001545401"/>
</dbReference>
<organism evidence="2">
    <name type="scientific">Heligmosomoides polygyrus</name>
    <name type="common">Parasitic roundworm</name>
    <dbReference type="NCBI Taxonomy" id="6339"/>
    <lineage>
        <taxon>Eukaryota</taxon>
        <taxon>Metazoa</taxon>
        <taxon>Ecdysozoa</taxon>
        <taxon>Nematoda</taxon>
        <taxon>Chromadorea</taxon>
        <taxon>Rhabditida</taxon>
        <taxon>Rhabditina</taxon>
        <taxon>Rhabditomorpha</taxon>
        <taxon>Strongyloidea</taxon>
        <taxon>Heligmosomidae</taxon>
        <taxon>Heligmosomoides</taxon>
    </lineage>
</organism>
<feature type="compositionally biased region" description="Polar residues" evidence="1">
    <location>
        <begin position="260"/>
        <end position="274"/>
    </location>
</feature>